<dbReference type="Gene3D" id="2.60.120.620">
    <property type="entry name" value="q2cbj1_9rhob like domain"/>
    <property type="match status" value="1"/>
</dbReference>
<dbReference type="Pfam" id="PF13661">
    <property type="entry name" value="2OG-FeII_Oxy_4"/>
    <property type="match status" value="1"/>
</dbReference>
<dbReference type="PANTHER" id="PTHR12117">
    <property type="entry name" value="HISTONE ACETYLTRANSFERASE COMPLEX"/>
    <property type="match status" value="1"/>
</dbReference>
<evidence type="ECO:0000259" key="4">
    <source>
        <dbReference type="SMART" id="SM00702"/>
    </source>
</evidence>
<proteinExistence type="predicted"/>
<dbReference type="InterPro" id="IPR051842">
    <property type="entry name" value="uS12_prolyl_hydroxylase"/>
</dbReference>
<gene>
    <name evidence="5" type="ORF">NUTIK01_12570</name>
</gene>
<evidence type="ECO:0000313" key="5">
    <source>
        <dbReference type="EMBL" id="GMM60480.1"/>
    </source>
</evidence>
<sequence>MDTLSFARPALGPDATARAAADFARTGHVRAPGVLPMAEAEALHGWLTGDAPFVRVLNQADKVWDLDAQALASLGTERSAALTQAVHAQARDGFQYIYDALRVSDDPATRTARALPVDRLVAAFNTRPWLDLFRTLTGEPAIRMVDGQATRYLPGHFLTGHDDDVAGKDRVAAYVLNLTPHWRTEWGGLLLFHDAPITGGVPGPDDVTFGLSPRFNALHLFKVPQRHSVSLVAPFAGAPRLSITGWLRR</sequence>
<comment type="caution">
    <text evidence="5">The sequence shown here is derived from an EMBL/GenBank/DDBJ whole genome shotgun (WGS) entry which is preliminary data.</text>
</comment>
<evidence type="ECO:0000256" key="3">
    <source>
        <dbReference type="ARBA" id="ARBA00023002"/>
    </source>
</evidence>
<name>A0ABQ6P5W4_9SPHN</name>
<dbReference type="RefSeq" id="WP_317974275.1">
    <property type="nucleotide sequence ID" value="NZ_BTFW01000001.1"/>
</dbReference>
<dbReference type="SMART" id="SM00702">
    <property type="entry name" value="P4Hc"/>
    <property type="match status" value="1"/>
</dbReference>
<keyword evidence="6" id="KW-1185">Reference proteome</keyword>
<organism evidence="5 6">
    <name type="scientific">Novosphingobium pituita</name>
    <dbReference type="NCBI Taxonomy" id="3056842"/>
    <lineage>
        <taxon>Bacteria</taxon>
        <taxon>Pseudomonadati</taxon>
        <taxon>Pseudomonadota</taxon>
        <taxon>Alphaproteobacteria</taxon>
        <taxon>Sphingomonadales</taxon>
        <taxon>Sphingomonadaceae</taxon>
        <taxon>Novosphingobium</taxon>
    </lineage>
</organism>
<accession>A0ABQ6P5W4</accession>
<feature type="domain" description="Prolyl 4-hydroxylase alpha subunit" evidence="4">
    <location>
        <begin position="38"/>
        <end position="248"/>
    </location>
</feature>
<comment type="cofactor">
    <cofactor evidence="1">
        <name>L-ascorbate</name>
        <dbReference type="ChEBI" id="CHEBI:38290"/>
    </cofactor>
</comment>
<evidence type="ECO:0000256" key="2">
    <source>
        <dbReference type="ARBA" id="ARBA00022964"/>
    </source>
</evidence>
<keyword evidence="2" id="KW-0223">Dioxygenase</keyword>
<reference evidence="5 6" key="1">
    <citation type="submission" date="2023-06" db="EMBL/GenBank/DDBJ databases">
        <title>Draft genome sequence of Novosphingobium sp. strain IK01.</title>
        <authorList>
            <person name="Hatamoto M."/>
            <person name="Ikarashi T."/>
            <person name="Yamaguchi T."/>
        </authorList>
    </citation>
    <scope>NUCLEOTIDE SEQUENCE [LARGE SCALE GENOMIC DNA]</scope>
    <source>
        <strain evidence="5 6">IK01</strain>
    </source>
</reference>
<dbReference type="PANTHER" id="PTHR12117:SF0">
    <property type="entry name" value="PROLYL 3-HYDROXYLASE OGFOD1"/>
    <property type="match status" value="1"/>
</dbReference>
<evidence type="ECO:0000256" key="1">
    <source>
        <dbReference type="ARBA" id="ARBA00001961"/>
    </source>
</evidence>
<dbReference type="InterPro" id="IPR006620">
    <property type="entry name" value="Pro_4_hyd_alph"/>
</dbReference>
<keyword evidence="3" id="KW-0560">Oxidoreductase</keyword>
<dbReference type="Proteomes" id="UP001187221">
    <property type="component" value="Unassembled WGS sequence"/>
</dbReference>
<dbReference type="EMBL" id="BTFW01000001">
    <property type="protein sequence ID" value="GMM60480.1"/>
    <property type="molecule type" value="Genomic_DNA"/>
</dbReference>
<dbReference type="InterPro" id="IPR039558">
    <property type="entry name" value="TPA1/OFD1_N"/>
</dbReference>
<evidence type="ECO:0000313" key="6">
    <source>
        <dbReference type="Proteomes" id="UP001187221"/>
    </source>
</evidence>
<protein>
    <submittedName>
        <fullName evidence="5">2OG-Fe(II) oxygenase family protein</fullName>
    </submittedName>
</protein>